<reference evidence="1" key="1">
    <citation type="submission" date="2021-12" db="EMBL/GenBank/DDBJ databases">
        <title>Description of Gramella crocea sp. nov., a new bacterium isolated from activated sludge.</title>
        <authorList>
            <person name="Zhang X."/>
        </authorList>
    </citation>
    <scope>NUCLEOTIDE SEQUENCE</scope>
    <source>
        <strain evidence="1">YB25</strain>
    </source>
</reference>
<dbReference type="AlphaFoldDB" id="A0A9X1UVP0"/>
<gene>
    <name evidence="1" type="ORF">LU635_04995</name>
</gene>
<keyword evidence="2" id="KW-1185">Reference proteome</keyword>
<evidence type="ECO:0000313" key="1">
    <source>
        <dbReference type="EMBL" id="MCG9970986.1"/>
    </source>
</evidence>
<dbReference type="RefSeq" id="WP_240096844.1">
    <property type="nucleotide sequence ID" value="NZ_JAJSON010000014.1"/>
</dbReference>
<dbReference type="Proteomes" id="UP001139344">
    <property type="component" value="Unassembled WGS sequence"/>
</dbReference>
<dbReference type="EMBL" id="JAJSON010000014">
    <property type="protein sequence ID" value="MCG9970986.1"/>
    <property type="molecule type" value="Genomic_DNA"/>
</dbReference>
<accession>A0A9X1UVP0</accession>
<proteinExistence type="predicted"/>
<comment type="caution">
    <text evidence="1">The sequence shown here is derived from an EMBL/GenBank/DDBJ whole genome shotgun (WGS) entry which is preliminary data.</text>
</comment>
<organism evidence="1 2">
    <name type="scientific">Christiangramia crocea</name>
    <dbReference type="NCBI Taxonomy" id="2904124"/>
    <lineage>
        <taxon>Bacteria</taxon>
        <taxon>Pseudomonadati</taxon>
        <taxon>Bacteroidota</taxon>
        <taxon>Flavobacteriia</taxon>
        <taxon>Flavobacteriales</taxon>
        <taxon>Flavobacteriaceae</taxon>
        <taxon>Christiangramia</taxon>
    </lineage>
</organism>
<evidence type="ECO:0000313" key="2">
    <source>
        <dbReference type="Proteomes" id="UP001139344"/>
    </source>
</evidence>
<name>A0A9X1UVP0_9FLAO</name>
<protein>
    <submittedName>
        <fullName evidence="1">Uncharacterized protein</fullName>
    </submittedName>
</protein>
<sequence length="423" mass="47498">MLVDYFHSLTSDIFEKQIFENATDMYLSGNYALCTPTSAWYNGATYVTGYEDSSTNNSPLIVQYKNGAIKFAKVGTTTAPDPSGLEHQWPAVLVIDGFIYVFQVNGHGAPINIWKSNVAESIEDGFTLFHTITGGSFGYVSTRYINSRIVIASRQTFSGATNMSQVITYSDVNDFTTWTTKITTDADYGVTQTRHYPSTPFYYGTNSWFYFAVNLRYDSSNPTTFFAQAVYKTQDFTTFYNLSESFSKNIDVNGVLTEAELEANCMIAGSISNTTEYAGFFNGFVKDDVIYNSYFDATNSVWKFLKIDSGIQTEYPVSFEMSNNPRVANITHLQLFYNGSNIVVLAQPEEQITVLGNRLIYACDLNFENVKFFYQINETGETDAVDRAILPWNLNDITGEYIIGGSDSPGKFPYILTDNKFLI</sequence>